<gene>
    <name evidence="1" type="ORF">MGSAQ_003012</name>
</gene>
<proteinExistence type="predicted"/>
<name>A0A1B6NQ07_9ZZZZ</name>
<sequence>MHYHCFFKRYVELTETDVVLLGFKSNIQQNRPPINA</sequence>
<accession>A0A1B6NQ07</accession>
<organism evidence="1">
    <name type="scientific">marine sediment metagenome</name>
    <dbReference type="NCBI Taxonomy" id="412755"/>
    <lineage>
        <taxon>unclassified sequences</taxon>
        <taxon>metagenomes</taxon>
        <taxon>ecological metagenomes</taxon>
    </lineage>
</organism>
<dbReference type="AlphaFoldDB" id="A0A1B6NQ07"/>
<dbReference type="EMBL" id="AYSL01001756">
    <property type="protein sequence ID" value="KTF05494.1"/>
    <property type="molecule type" value="Genomic_DNA"/>
</dbReference>
<reference evidence="1" key="1">
    <citation type="submission" date="2013-11" db="EMBL/GenBank/DDBJ databases">
        <title>Microbial diversity, functional groups and degradation webs in Northern and Southern Mediterranean and Red Sea marine crude oil polluted sites.</title>
        <authorList>
            <person name="Daffonchio D."/>
            <person name="Mapelli F."/>
            <person name="Ferrer M."/>
            <person name="Richter M."/>
            <person name="Cherif A."/>
            <person name="Malkawi H.I."/>
            <person name="Yakimov M.M."/>
            <person name="Abdel-Fattah Y.R."/>
            <person name="Blaghen M."/>
            <person name="Golyshin P.N."/>
            <person name="Kalogerakis N."/>
            <person name="Boon N."/>
            <person name="Magagnini M."/>
            <person name="Fava F."/>
        </authorList>
    </citation>
    <scope>NUCLEOTIDE SEQUENCE</scope>
</reference>
<protein>
    <submittedName>
        <fullName evidence="1">Uncharacterized protein</fullName>
    </submittedName>
</protein>
<comment type="caution">
    <text evidence="1">The sequence shown here is derived from an EMBL/GenBank/DDBJ whole genome shotgun (WGS) entry which is preliminary data.</text>
</comment>
<evidence type="ECO:0000313" key="1">
    <source>
        <dbReference type="EMBL" id="KTF05494.1"/>
    </source>
</evidence>